<dbReference type="Gene3D" id="2.60.120.330">
    <property type="entry name" value="B-lactam Antibiotic, Isopenicillin N Synthase, Chain"/>
    <property type="match status" value="1"/>
</dbReference>
<dbReference type="AlphaFoldDB" id="A0A2J6TWC3"/>
<proteinExistence type="predicted"/>
<dbReference type="STRING" id="1095630.A0A2J6TWC3"/>
<organism evidence="1 2">
    <name type="scientific">Hyaloscypha bicolor E</name>
    <dbReference type="NCBI Taxonomy" id="1095630"/>
    <lineage>
        <taxon>Eukaryota</taxon>
        <taxon>Fungi</taxon>
        <taxon>Dikarya</taxon>
        <taxon>Ascomycota</taxon>
        <taxon>Pezizomycotina</taxon>
        <taxon>Leotiomycetes</taxon>
        <taxon>Helotiales</taxon>
        <taxon>Hyaloscyphaceae</taxon>
        <taxon>Hyaloscypha</taxon>
        <taxon>Hyaloscypha bicolor</taxon>
    </lineage>
</organism>
<dbReference type="Proteomes" id="UP000235371">
    <property type="component" value="Unassembled WGS sequence"/>
</dbReference>
<dbReference type="PANTHER" id="PTHR48420:SF1">
    <property type="entry name" value="NON-HAEM DIOXYGENASE N-TERMINAL DOMAIN-CONTAINING PROTEIN"/>
    <property type="match status" value="1"/>
</dbReference>
<dbReference type="RefSeq" id="XP_024744236.1">
    <property type="nucleotide sequence ID" value="XM_024884368.1"/>
</dbReference>
<keyword evidence="2" id="KW-1185">Reference proteome</keyword>
<dbReference type="GeneID" id="36592445"/>
<accession>A0A2J6TWC3</accession>
<dbReference type="OrthoDB" id="438224at2759"/>
<protein>
    <submittedName>
        <fullName evidence="1">Uncharacterized protein</fullName>
    </submittedName>
</protein>
<dbReference type="InParanoid" id="A0A2J6TWC3"/>
<name>A0A2J6TWC3_9HELO</name>
<gene>
    <name evidence="1" type="ORF">K444DRAFT_639326</name>
</gene>
<sequence>MAPNQQLVTVSLGELKTGICPPTLGILIVKELPANFQPLHIELLSVASYLAKLSPEQLDLLINPVAHYNWSNIRRPECLLPGFRETFGELCTMIIDITLLVAKACDQFAVEFVESMTIRARLLYYFLPSEPSLGVDEEGVSCTFEPVPFFHQSPDPLPGIYIRSRTPEVVKVNAPSDCVTFQTGSALGKMTGGALKDVPPVFTQPNLEEVVDLKTGMTFGELSGSLTRSMPRRRENLGLQMFK</sequence>
<dbReference type="InterPro" id="IPR027443">
    <property type="entry name" value="IPNS-like_sf"/>
</dbReference>
<evidence type="ECO:0000313" key="2">
    <source>
        <dbReference type="Proteomes" id="UP000235371"/>
    </source>
</evidence>
<dbReference type="SUPFAM" id="SSF51197">
    <property type="entry name" value="Clavaminate synthase-like"/>
    <property type="match status" value="1"/>
</dbReference>
<dbReference type="PANTHER" id="PTHR48420">
    <property type="entry name" value="NON-HAEM DIOXYGENASE N-TERMINAL DOMAIN-CONTAINING PROTEIN"/>
    <property type="match status" value="1"/>
</dbReference>
<dbReference type="EMBL" id="KZ613740">
    <property type="protein sequence ID" value="PMD67332.1"/>
    <property type="molecule type" value="Genomic_DNA"/>
</dbReference>
<reference evidence="1 2" key="1">
    <citation type="submission" date="2016-04" db="EMBL/GenBank/DDBJ databases">
        <title>A degradative enzymes factory behind the ericoid mycorrhizal symbiosis.</title>
        <authorList>
            <consortium name="DOE Joint Genome Institute"/>
            <person name="Martino E."/>
            <person name="Morin E."/>
            <person name="Grelet G."/>
            <person name="Kuo A."/>
            <person name="Kohler A."/>
            <person name="Daghino S."/>
            <person name="Barry K."/>
            <person name="Choi C."/>
            <person name="Cichocki N."/>
            <person name="Clum A."/>
            <person name="Copeland A."/>
            <person name="Hainaut M."/>
            <person name="Haridas S."/>
            <person name="Labutti K."/>
            <person name="Lindquist E."/>
            <person name="Lipzen A."/>
            <person name="Khouja H.-R."/>
            <person name="Murat C."/>
            <person name="Ohm R."/>
            <person name="Olson A."/>
            <person name="Spatafora J."/>
            <person name="Veneault-Fourrey C."/>
            <person name="Henrissat B."/>
            <person name="Grigoriev I."/>
            <person name="Martin F."/>
            <person name="Perotto S."/>
        </authorList>
    </citation>
    <scope>NUCLEOTIDE SEQUENCE [LARGE SCALE GENOMIC DNA]</scope>
    <source>
        <strain evidence="1 2">E</strain>
    </source>
</reference>
<evidence type="ECO:0000313" key="1">
    <source>
        <dbReference type="EMBL" id="PMD67332.1"/>
    </source>
</evidence>